<protein>
    <submittedName>
        <fullName evidence="1">Uncharacterized protein</fullName>
    </submittedName>
</protein>
<accession>A0A645HN19</accession>
<reference evidence="1" key="1">
    <citation type="submission" date="2019-08" db="EMBL/GenBank/DDBJ databases">
        <authorList>
            <person name="Kucharzyk K."/>
            <person name="Murdoch R.W."/>
            <person name="Higgins S."/>
            <person name="Loffler F."/>
        </authorList>
    </citation>
    <scope>NUCLEOTIDE SEQUENCE</scope>
</reference>
<comment type="caution">
    <text evidence="1">The sequence shown here is derived from an EMBL/GenBank/DDBJ whole genome shotgun (WGS) entry which is preliminary data.</text>
</comment>
<name>A0A645HN19_9ZZZZ</name>
<evidence type="ECO:0000313" key="1">
    <source>
        <dbReference type="EMBL" id="MPN39842.1"/>
    </source>
</evidence>
<gene>
    <name evidence="1" type="ORF">SDC9_187376</name>
</gene>
<proteinExistence type="predicted"/>
<sequence>MIGRRRRRLHDDRNVAKTRFALHPAEQFHAIEFRHHAVEHHQRKIAVGSAQARPGIHRIAVHLELDIFLLEKFLDDEQVQLFIINNEDTFLIHCSVFLLPQRPDDERVAAR</sequence>
<organism evidence="1">
    <name type="scientific">bioreactor metagenome</name>
    <dbReference type="NCBI Taxonomy" id="1076179"/>
    <lineage>
        <taxon>unclassified sequences</taxon>
        <taxon>metagenomes</taxon>
        <taxon>ecological metagenomes</taxon>
    </lineage>
</organism>
<dbReference type="EMBL" id="VSSQ01095908">
    <property type="protein sequence ID" value="MPN39842.1"/>
    <property type="molecule type" value="Genomic_DNA"/>
</dbReference>
<dbReference type="AlphaFoldDB" id="A0A645HN19"/>